<keyword evidence="12" id="KW-1185">Reference proteome</keyword>
<protein>
    <submittedName>
        <fullName evidence="11">Fimbrial protein</fullName>
    </submittedName>
</protein>
<dbReference type="GO" id="GO:0005975">
    <property type="term" value="P:carbohydrate metabolic process"/>
    <property type="evidence" value="ECO:0007669"/>
    <property type="project" value="UniProtKB-ARBA"/>
</dbReference>
<proteinExistence type="predicted"/>
<accession>A0A179B588</accession>
<feature type="domain" description="Gram-positive pilin subunit D1 N-terminal" evidence="9">
    <location>
        <begin position="44"/>
        <end position="202"/>
    </location>
</feature>
<feature type="transmembrane region" description="Helical" evidence="6">
    <location>
        <begin position="502"/>
        <end position="522"/>
    </location>
</feature>
<evidence type="ECO:0000256" key="1">
    <source>
        <dbReference type="ARBA" id="ARBA00022512"/>
    </source>
</evidence>
<feature type="chain" id="PRO_5008099049" evidence="7">
    <location>
        <begin position="35"/>
        <end position="533"/>
    </location>
</feature>
<dbReference type="NCBIfam" id="NF033902">
    <property type="entry name" value="iso_D2_wall_anc"/>
    <property type="match status" value="1"/>
</dbReference>
<evidence type="ECO:0000256" key="5">
    <source>
        <dbReference type="SAM" id="MobiDB-lite"/>
    </source>
</evidence>
<evidence type="ECO:0000259" key="8">
    <source>
        <dbReference type="Pfam" id="PF00746"/>
    </source>
</evidence>
<keyword evidence="6" id="KW-0812">Transmembrane</keyword>
<evidence type="ECO:0000256" key="2">
    <source>
        <dbReference type="ARBA" id="ARBA00022525"/>
    </source>
</evidence>
<feature type="region of interest" description="Disordered" evidence="5">
    <location>
        <begin position="331"/>
        <end position="352"/>
    </location>
</feature>
<dbReference type="InterPro" id="IPR048052">
    <property type="entry name" value="FM1-like"/>
</dbReference>
<keyword evidence="6" id="KW-1133">Transmembrane helix</keyword>
<dbReference type="Pfam" id="PF17802">
    <property type="entry name" value="SpaA"/>
    <property type="match status" value="1"/>
</dbReference>
<evidence type="ECO:0000313" key="11">
    <source>
        <dbReference type="EMBL" id="OAP86856.1"/>
    </source>
</evidence>
<feature type="domain" description="SpaA-like prealbumin fold" evidence="10">
    <location>
        <begin position="359"/>
        <end position="477"/>
    </location>
</feature>
<evidence type="ECO:0000313" key="12">
    <source>
        <dbReference type="Proteomes" id="UP000078368"/>
    </source>
</evidence>
<organism evidence="11 12">
    <name type="scientific">Peptidiphaga gingivicola</name>
    <dbReference type="NCBI Taxonomy" id="2741497"/>
    <lineage>
        <taxon>Bacteria</taxon>
        <taxon>Bacillati</taxon>
        <taxon>Actinomycetota</taxon>
        <taxon>Actinomycetes</taxon>
        <taxon>Actinomycetales</taxon>
        <taxon>Actinomycetaceae</taxon>
        <taxon>Peptidiphaga</taxon>
    </lineage>
</organism>
<keyword evidence="4" id="KW-0572">Peptidoglycan-anchor</keyword>
<dbReference type="STRING" id="1823756.A4H34_07030"/>
<dbReference type="Gene3D" id="2.60.40.10">
    <property type="entry name" value="Immunoglobulins"/>
    <property type="match status" value="2"/>
</dbReference>
<dbReference type="InterPro" id="IPR019931">
    <property type="entry name" value="LPXTG_anchor"/>
</dbReference>
<dbReference type="Pfam" id="PF16555">
    <property type="entry name" value="GramPos_pilinD1"/>
    <property type="match status" value="1"/>
</dbReference>
<dbReference type="RefSeq" id="WP_064231500.1">
    <property type="nucleotide sequence ID" value="NZ_LVZK01000001.1"/>
</dbReference>
<feature type="compositionally biased region" description="Pro residues" evidence="5">
    <location>
        <begin position="333"/>
        <end position="350"/>
    </location>
</feature>
<dbReference type="Gene3D" id="2.60.40.740">
    <property type="match status" value="1"/>
</dbReference>
<keyword evidence="6" id="KW-0472">Membrane</keyword>
<dbReference type="InterPro" id="IPR041033">
    <property type="entry name" value="SpaA_PFL_dom_1"/>
</dbReference>
<evidence type="ECO:0000256" key="3">
    <source>
        <dbReference type="ARBA" id="ARBA00022729"/>
    </source>
</evidence>
<sequence>MSTHTQSARRRASAVVGALALGIAGLAGASAAFADQGNIDPNATGSIVIHKHEAGSQKADGTADGQTDTQGGAGVAGVTFTAFPISNLDLKTQADWNNLKNWNIPADACGTDFNTPKLTLPSGAAAAFDAGKVSSPTNGQGVTTIGNLPVKAYLVCETKAPSTVKKKAAPFLVTIPFPNNAANTAHADGNWLYNVNVYPKNTVVVAPTKGVEVSKNGIKTADQVTFPVTAKIPSIAATDSFKHFVVSDPLDSNLEGGKVASVKIKGQAVDPSYYVATGGQNPSVGFTKAGLAYLRTVPNETIEVVFSAKVKTVPAGGVIENVANLYIDVVPGSTPPDNPPTTPPSEPPTPTNKVVTSWGDIAINKTDADNEKTLAGAKFKVYNAADPYAASCESAVKSGDPISIGGEDTFVSAANGVVSIEGLFVDKKQGAPDAQAVTPDHSQRCYVIEEIEAPAGYTLPSGGKEFTGITVKAGKTTSAAVTVKNSKQDVPGLPLTGAAGKLIMMLAGATLVAIALGSVFVARSRRKRQTAAL</sequence>
<feature type="signal peptide" evidence="7">
    <location>
        <begin position="1"/>
        <end position="34"/>
    </location>
</feature>
<comment type="caution">
    <text evidence="11">The sequence shown here is derived from an EMBL/GenBank/DDBJ whole genome shotgun (WGS) entry which is preliminary data.</text>
</comment>
<evidence type="ECO:0000259" key="9">
    <source>
        <dbReference type="Pfam" id="PF16555"/>
    </source>
</evidence>
<dbReference type="AlphaFoldDB" id="A0A179B588"/>
<dbReference type="NCBIfam" id="TIGR01167">
    <property type="entry name" value="LPXTG_anchor"/>
    <property type="match status" value="1"/>
</dbReference>
<feature type="domain" description="Gram-positive cocci surface proteins LPxTG" evidence="8">
    <location>
        <begin position="487"/>
        <end position="527"/>
    </location>
</feature>
<keyword evidence="3 7" id="KW-0732">Signal</keyword>
<dbReference type="EMBL" id="LVZK01000001">
    <property type="protein sequence ID" value="OAP86856.1"/>
    <property type="molecule type" value="Genomic_DNA"/>
</dbReference>
<gene>
    <name evidence="11" type="ORF">A4H34_07030</name>
</gene>
<dbReference type="Proteomes" id="UP000078368">
    <property type="component" value="Unassembled WGS sequence"/>
</dbReference>
<dbReference type="NCBIfam" id="TIGR04226">
    <property type="entry name" value="RrgB_K2N_iso_D2"/>
    <property type="match status" value="1"/>
</dbReference>
<dbReference type="OrthoDB" id="3199332at2"/>
<dbReference type="InterPro" id="IPR013783">
    <property type="entry name" value="Ig-like_fold"/>
</dbReference>
<name>A0A179B588_9ACTO</name>
<evidence type="ECO:0000259" key="10">
    <source>
        <dbReference type="Pfam" id="PF17802"/>
    </source>
</evidence>
<keyword evidence="1" id="KW-0134">Cell wall</keyword>
<dbReference type="InterPro" id="IPR026466">
    <property type="entry name" value="Fim_isopep_form_D2_dom"/>
</dbReference>
<evidence type="ECO:0000256" key="6">
    <source>
        <dbReference type="SAM" id="Phobius"/>
    </source>
</evidence>
<dbReference type="Pfam" id="PF00746">
    <property type="entry name" value="Gram_pos_anchor"/>
    <property type="match status" value="1"/>
</dbReference>
<evidence type="ECO:0000256" key="4">
    <source>
        <dbReference type="ARBA" id="ARBA00023088"/>
    </source>
</evidence>
<dbReference type="InterPro" id="IPR032364">
    <property type="entry name" value="GramPos_pilinD1_N"/>
</dbReference>
<evidence type="ECO:0000256" key="7">
    <source>
        <dbReference type="SAM" id="SignalP"/>
    </source>
</evidence>
<reference evidence="11 12" key="1">
    <citation type="submission" date="2016-04" db="EMBL/GenBank/DDBJ databases">
        <title>Peptidophaga gingivicola gen. nov., sp. nov., isolated from human subgingival plaque.</title>
        <authorList>
            <person name="Beall C.J."/>
            <person name="Mokrzan E.M."/>
            <person name="Griffen A.L."/>
            <person name="Leys E.J."/>
        </authorList>
    </citation>
    <scope>NUCLEOTIDE SEQUENCE [LARGE SCALE GENOMIC DNA]</scope>
    <source>
        <strain evidence="11 12">BA112</strain>
    </source>
</reference>
<keyword evidence="2" id="KW-0964">Secreted</keyword>